<dbReference type="SUPFAM" id="SSF51735">
    <property type="entry name" value="NAD(P)-binding Rossmann-fold domains"/>
    <property type="match status" value="1"/>
</dbReference>
<keyword evidence="3 5" id="KW-0862">Zinc</keyword>
<dbReference type="GO" id="GO:0016491">
    <property type="term" value="F:oxidoreductase activity"/>
    <property type="evidence" value="ECO:0007669"/>
    <property type="project" value="UniProtKB-KW"/>
</dbReference>
<feature type="domain" description="Enoyl reductase (ER)" evidence="6">
    <location>
        <begin position="11"/>
        <end position="349"/>
    </location>
</feature>
<sequence length="351" mass="37744">MPTMKAVVFHGPFKISVQDVPRPTLQDDQDIIVKVQSTALCGSELHTYRGREKCDPGFIMGHEFVGVVAEVGASVTSVRIGDKVVTPFTVSCGDCFYCRDGHTSRCTGSQLFGSPDLNGGQAEFVRVPLADGSVMKAPETISDQTLVLMADIFPTGYYGVRSAIELCPKVKIHDAVMVIIGCGPVGLCAIAAASHFGPRHIFAIDSVHSRLELARGLGAEPLNFLDDREGMLTRIKAATGGRGADMVVEVVGQPAALKTAYDVVRPFGSISSIGVHGSEIPFSGEEGYDKNIRLQMGRCPVRGVFAEALAVLESKQHAFGFMFDKVMPLSEAVEGYDLFDKLKVQKVVFKV</sequence>
<keyword evidence="8" id="KW-1185">Reference proteome</keyword>
<gene>
    <name evidence="7" type="ORF">NLU13_6886</name>
</gene>
<dbReference type="InterPro" id="IPR013149">
    <property type="entry name" value="ADH-like_C"/>
</dbReference>
<comment type="cofactor">
    <cofactor evidence="1 5">
        <name>Zn(2+)</name>
        <dbReference type="ChEBI" id="CHEBI:29105"/>
    </cofactor>
</comment>
<dbReference type="PANTHER" id="PTHR42813">
    <property type="entry name" value="ZINC-TYPE ALCOHOL DEHYDROGENASE-LIKE"/>
    <property type="match status" value="1"/>
</dbReference>
<dbReference type="InterPro" id="IPR002328">
    <property type="entry name" value="ADH_Zn_CS"/>
</dbReference>
<dbReference type="CDD" id="cd08284">
    <property type="entry name" value="FDH_like_2"/>
    <property type="match status" value="1"/>
</dbReference>
<reference evidence="7" key="1">
    <citation type="submission" date="2022-10" db="EMBL/GenBank/DDBJ databases">
        <title>Determination and structural analysis of whole genome sequence of Sarocladium strictum F4-1.</title>
        <authorList>
            <person name="Hu L."/>
            <person name="Jiang Y."/>
        </authorList>
    </citation>
    <scope>NUCLEOTIDE SEQUENCE</scope>
    <source>
        <strain evidence="7">F4-1</strain>
    </source>
</reference>
<dbReference type="Gene3D" id="3.40.50.720">
    <property type="entry name" value="NAD(P)-binding Rossmann-like Domain"/>
    <property type="match status" value="1"/>
</dbReference>
<evidence type="ECO:0000256" key="5">
    <source>
        <dbReference type="RuleBase" id="RU361277"/>
    </source>
</evidence>
<dbReference type="EMBL" id="JAPDFR010000006">
    <property type="protein sequence ID" value="KAK0385709.1"/>
    <property type="molecule type" value="Genomic_DNA"/>
</dbReference>
<evidence type="ECO:0000256" key="1">
    <source>
        <dbReference type="ARBA" id="ARBA00001947"/>
    </source>
</evidence>
<dbReference type="Pfam" id="PF08240">
    <property type="entry name" value="ADH_N"/>
    <property type="match status" value="1"/>
</dbReference>
<dbReference type="InterPro" id="IPR013154">
    <property type="entry name" value="ADH-like_N"/>
</dbReference>
<comment type="similarity">
    <text evidence="5">Belongs to the zinc-containing alcohol dehydrogenase family.</text>
</comment>
<dbReference type="Pfam" id="PF00107">
    <property type="entry name" value="ADH_zinc_N"/>
    <property type="match status" value="1"/>
</dbReference>
<dbReference type="Proteomes" id="UP001175261">
    <property type="component" value="Unassembled WGS sequence"/>
</dbReference>
<evidence type="ECO:0000313" key="8">
    <source>
        <dbReference type="Proteomes" id="UP001175261"/>
    </source>
</evidence>
<dbReference type="PANTHER" id="PTHR42813:SF2">
    <property type="entry name" value="DEHYDROGENASE, ZINC-CONTAINING, PUTATIVE (AFU_ORTHOLOGUE AFUA_2G02810)-RELATED"/>
    <property type="match status" value="1"/>
</dbReference>
<name>A0AA39GEW8_SARSR</name>
<evidence type="ECO:0000259" key="6">
    <source>
        <dbReference type="SMART" id="SM00829"/>
    </source>
</evidence>
<protein>
    <recommendedName>
        <fullName evidence="6">Enoyl reductase (ER) domain-containing protein</fullName>
    </recommendedName>
</protein>
<dbReference type="InterPro" id="IPR020843">
    <property type="entry name" value="ER"/>
</dbReference>
<comment type="caution">
    <text evidence="7">The sequence shown here is derived from an EMBL/GenBank/DDBJ whole genome shotgun (WGS) entry which is preliminary data.</text>
</comment>
<dbReference type="PROSITE" id="PS00059">
    <property type="entry name" value="ADH_ZINC"/>
    <property type="match status" value="1"/>
</dbReference>
<keyword evidence="4" id="KW-0560">Oxidoreductase</keyword>
<dbReference type="SUPFAM" id="SSF50129">
    <property type="entry name" value="GroES-like"/>
    <property type="match status" value="1"/>
</dbReference>
<keyword evidence="2 5" id="KW-0479">Metal-binding</keyword>
<evidence type="ECO:0000256" key="2">
    <source>
        <dbReference type="ARBA" id="ARBA00022723"/>
    </source>
</evidence>
<dbReference type="SMART" id="SM00829">
    <property type="entry name" value="PKS_ER"/>
    <property type="match status" value="1"/>
</dbReference>
<evidence type="ECO:0000313" key="7">
    <source>
        <dbReference type="EMBL" id="KAK0385709.1"/>
    </source>
</evidence>
<dbReference type="Gene3D" id="3.90.180.10">
    <property type="entry name" value="Medium-chain alcohol dehydrogenases, catalytic domain"/>
    <property type="match status" value="1"/>
</dbReference>
<proteinExistence type="inferred from homology"/>
<organism evidence="7 8">
    <name type="scientific">Sarocladium strictum</name>
    <name type="common">Black bundle disease fungus</name>
    <name type="synonym">Acremonium strictum</name>
    <dbReference type="NCBI Taxonomy" id="5046"/>
    <lineage>
        <taxon>Eukaryota</taxon>
        <taxon>Fungi</taxon>
        <taxon>Dikarya</taxon>
        <taxon>Ascomycota</taxon>
        <taxon>Pezizomycotina</taxon>
        <taxon>Sordariomycetes</taxon>
        <taxon>Hypocreomycetidae</taxon>
        <taxon>Hypocreales</taxon>
        <taxon>Sarocladiaceae</taxon>
        <taxon>Sarocladium</taxon>
    </lineage>
</organism>
<dbReference type="InterPro" id="IPR036291">
    <property type="entry name" value="NAD(P)-bd_dom_sf"/>
</dbReference>
<dbReference type="GO" id="GO:0008270">
    <property type="term" value="F:zinc ion binding"/>
    <property type="evidence" value="ECO:0007669"/>
    <property type="project" value="InterPro"/>
</dbReference>
<evidence type="ECO:0000256" key="4">
    <source>
        <dbReference type="ARBA" id="ARBA00023002"/>
    </source>
</evidence>
<accession>A0AA39GEW8</accession>
<dbReference type="AlphaFoldDB" id="A0AA39GEW8"/>
<dbReference type="InterPro" id="IPR011032">
    <property type="entry name" value="GroES-like_sf"/>
</dbReference>
<evidence type="ECO:0000256" key="3">
    <source>
        <dbReference type="ARBA" id="ARBA00022833"/>
    </source>
</evidence>